<dbReference type="InterPro" id="IPR025263">
    <property type="entry name" value="YhdP_central"/>
</dbReference>
<feature type="transmembrane region" description="Helical" evidence="1">
    <location>
        <begin position="12"/>
        <end position="33"/>
    </location>
</feature>
<dbReference type="OrthoDB" id="5332226at2"/>
<sequence>MRNNSIMLKIIKAIILFLLIFFIILIFSLFWGIKIDSFSLGNFSVSKFYLKLDKKLILKTQNLVIHTKNSKKKSSIKDVQQLLSNLEYLLILFDKIEVKELKINDNLVVVDLDRNHLFIDNKYVNISSDLEVENNIINLNLYSLYLKDMNLTFFGDIKIDLKKESANFLGEYIYKNVEGSLKAQADEDFFDFDINVDKQIDSISFLKDFFRLDETAEEWMYDNVTGKIKLNYLKGRFDLKKQRPVINSIKGQAIIQNAKIRFHKGVKTVDTPKLTVNYSNDTLSFDLDKPMYSNSKLYGSRVYITNLTSLKKGIVHVSLKSDSILDENILEILRAYDIKLPIKQLNGNLDSELLLEIPYLASKKMHAKGSFKVEQALLNLGTFEFFANNADVVLNDNIVTIEKSSVEHKDMLNANLQLKIDTSKKEAEGKVHINSFEIKKEKEELISLKDFDTNLNIDFKNKTTISLEKLLTKLQINEDSLNINIPKLSIAYPYSGLLRELNLKKGDLKIDIYDENNINFDANVKDLTLPLEKNGQKIKDLNVNGVVKNDVTFIQAKNYDINIVLKNGKKPLLKLKDIDLLLYETTNDSSKKEYPNVDIQLNNSLLKLDKEHIYKILWANLYLNNSKVDFEGEGLNLDLPISKDGERVSKLLIDGSYEKSFVNLKTKDKKLQLSYDLSNEKIKMFLENYDVIFNMNDEDEGTKENTTSYYIEGKNSNIIIDKKHIAKATKYNFIFEKNFTEISLNNKSTTFFYRKDKNKNIIVDAKNMNDEFLNALLGKGLIKDGNVNLSASGKDDLINGTISFTNSKIVDLAILNNLIILINTSPAIINPFLAIPSVVGMATSGGFNLNGYRIIDGKVEFSYDFKKKFLDMKKIHTEGNGIDFDGFLSVDFVTSAVDGKLKLIFFKDYSKIVNYIPVINYVLLGDKKRVDTEVTIYGTLEEPKYKTNLVEEGVSAPINVLKRIFTSPIDLIKSLGGIGDDKEEEEKKEE</sequence>
<keyword evidence="1" id="KW-0472">Membrane</keyword>
<accession>A0A4Q0Y2W8</accession>
<evidence type="ECO:0000313" key="3">
    <source>
        <dbReference type="EMBL" id="RXJ64460.1"/>
    </source>
</evidence>
<protein>
    <submittedName>
        <fullName evidence="3">DUF3971 domain-containing protein</fullName>
    </submittedName>
</protein>
<proteinExistence type="predicted"/>
<evidence type="ECO:0000259" key="2">
    <source>
        <dbReference type="Pfam" id="PF13116"/>
    </source>
</evidence>
<reference evidence="3 4" key="1">
    <citation type="submission" date="2017-10" db="EMBL/GenBank/DDBJ databases">
        <title>Genomics of the genus Arcobacter.</title>
        <authorList>
            <person name="Perez-Cataluna A."/>
            <person name="Figueras M.J."/>
        </authorList>
    </citation>
    <scope>NUCLEOTIDE SEQUENCE [LARGE SCALE GENOMIC DNA]</scope>
    <source>
        <strain evidence="3 4">DSM 24636</strain>
    </source>
</reference>
<keyword evidence="1" id="KW-1133">Transmembrane helix</keyword>
<dbReference type="AlphaFoldDB" id="A0A4Q0Y2W8"/>
<organism evidence="3 4">
    <name type="scientific">Halarcobacter anaerophilus</name>
    <dbReference type="NCBI Taxonomy" id="877500"/>
    <lineage>
        <taxon>Bacteria</taxon>
        <taxon>Pseudomonadati</taxon>
        <taxon>Campylobacterota</taxon>
        <taxon>Epsilonproteobacteria</taxon>
        <taxon>Campylobacterales</taxon>
        <taxon>Arcobacteraceae</taxon>
        <taxon>Halarcobacter</taxon>
    </lineage>
</organism>
<dbReference type="Pfam" id="PF13116">
    <property type="entry name" value="YhdP"/>
    <property type="match status" value="1"/>
</dbReference>
<evidence type="ECO:0000256" key="1">
    <source>
        <dbReference type="SAM" id="Phobius"/>
    </source>
</evidence>
<dbReference type="STRING" id="877500.GCA_000935065_02645"/>
<feature type="domain" description="YhdP central" evidence="2">
    <location>
        <begin position="236"/>
        <end position="434"/>
    </location>
</feature>
<gene>
    <name evidence="3" type="ORF">CRV06_00445</name>
</gene>
<evidence type="ECO:0000313" key="4">
    <source>
        <dbReference type="Proteomes" id="UP000290191"/>
    </source>
</evidence>
<dbReference type="EMBL" id="PDKO01000001">
    <property type="protein sequence ID" value="RXJ64460.1"/>
    <property type="molecule type" value="Genomic_DNA"/>
</dbReference>
<comment type="caution">
    <text evidence="3">The sequence shown here is derived from an EMBL/GenBank/DDBJ whole genome shotgun (WGS) entry which is preliminary data.</text>
</comment>
<name>A0A4Q0Y2W8_9BACT</name>
<keyword evidence="4" id="KW-1185">Reference proteome</keyword>
<keyword evidence="1" id="KW-0812">Transmembrane</keyword>
<dbReference type="Proteomes" id="UP000290191">
    <property type="component" value="Unassembled WGS sequence"/>
</dbReference>